<reference evidence="2 3" key="1">
    <citation type="submission" date="2024-04" db="EMBL/GenBank/DDBJ databases">
        <title>Phyllosticta paracitricarpa is synonymous to the EU quarantine fungus P. citricarpa based on phylogenomic analyses.</title>
        <authorList>
            <consortium name="Lawrence Berkeley National Laboratory"/>
            <person name="Van Ingen-Buijs V.A."/>
            <person name="Van Westerhoven A.C."/>
            <person name="Haridas S."/>
            <person name="Skiadas P."/>
            <person name="Martin F."/>
            <person name="Groenewald J.Z."/>
            <person name="Crous P.W."/>
            <person name="Seidl M.F."/>
        </authorList>
    </citation>
    <scope>NUCLEOTIDE SEQUENCE [LARGE SCALE GENOMIC DNA]</scope>
    <source>
        <strain evidence="2 3">CBS 123374</strain>
    </source>
</reference>
<protein>
    <submittedName>
        <fullName evidence="2">Uncharacterized protein</fullName>
    </submittedName>
</protein>
<dbReference type="Proteomes" id="UP001492380">
    <property type="component" value="Unassembled WGS sequence"/>
</dbReference>
<sequence length="252" mass="28207">MAPPLAPDGVGSRPTVRRTPPLVDENEQMALCREGDQVHVNNHLRRALLASWTMRKSTLMCWFDPRSPHARVIGLAIGNSTHRREWLTPVSFVLTPRQCCLGGSLPGRAYQGCQRQLFPSYDACGPLLSDTAEVFQELKGSRACVSATVQASETLLQSLLIISKVSGEHKNPKTQMDDGPETQPQALEIFDQMQTSITTKPMKPNNKPHVVLYFQPGYPKLEVLRLAQAPMWIWQFPPLCVLSMWCVFLSRA</sequence>
<organism evidence="2 3">
    <name type="scientific">Phyllosticta capitalensis</name>
    <dbReference type="NCBI Taxonomy" id="121624"/>
    <lineage>
        <taxon>Eukaryota</taxon>
        <taxon>Fungi</taxon>
        <taxon>Dikarya</taxon>
        <taxon>Ascomycota</taxon>
        <taxon>Pezizomycotina</taxon>
        <taxon>Dothideomycetes</taxon>
        <taxon>Dothideomycetes incertae sedis</taxon>
        <taxon>Botryosphaeriales</taxon>
        <taxon>Phyllostictaceae</taxon>
        <taxon>Phyllosticta</taxon>
    </lineage>
</organism>
<proteinExistence type="predicted"/>
<comment type="caution">
    <text evidence="2">The sequence shown here is derived from an EMBL/GenBank/DDBJ whole genome shotgun (WGS) entry which is preliminary data.</text>
</comment>
<feature type="region of interest" description="Disordered" evidence="1">
    <location>
        <begin position="1"/>
        <end position="21"/>
    </location>
</feature>
<dbReference type="EMBL" id="JBBWRZ010000008">
    <property type="protein sequence ID" value="KAK8230363.1"/>
    <property type="molecule type" value="Genomic_DNA"/>
</dbReference>
<keyword evidence="3" id="KW-1185">Reference proteome</keyword>
<evidence type="ECO:0000256" key="1">
    <source>
        <dbReference type="SAM" id="MobiDB-lite"/>
    </source>
</evidence>
<name>A0ABR1YIP7_9PEZI</name>
<evidence type="ECO:0000313" key="2">
    <source>
        <dbReference type="EMBL" id="KAK8230363.1"/>
    </source>
</evidence>
<gene>
    <name evidence="2" type="ORF">HDK90DRAFT_490640</name>
</gene>
<accession>A0ABR1YIP7</accession>
<evidence type="ECO:0000313" key="3">
    <source>
        <dbReference type="Proteomes" id="UP001492380"/>
    </source>
</evidence>